<evidence type="ECO:0000313" key="1">
    <source>
        <dbReference type="EMBL" id="KAI3741478.1"/>
    </source>
</evidence>
<keyword evidence="2" id="KW-1185">Reference proteome</keyword>
<accession>A0ACB9D4T4</accession>
<dbReference type="Proteomes" id="UP001056120">
    <property type="component" value="Linkage Group LG20"/>
</dbReference>
<evidence type="ECO:0000313" key="2">
    <source>
        <dbReference type="Proteomes" id="UP001056120"/>
    </source>
</evidence>
<protein>
    <submittedName>
        <fullName evidence="1">Uncharacterized protein</fullName>
    </submittedName>
</protein>
<dbReference type="EMBL" id="CM042037">
    <property type="protein sequence ID" value="KAI3741478.1"/>
    <property type="molecule type" value="Genomic_DNA"/>
</dbReference>
<name>A0ACB9D4T4_9ASTR</name>
<gene>
    <name evidence="1" type="ORF">L1987_59152</name>
</gene>
<reference evidence="2" key="1">
    <citation type="journal article" date="2022" name="Mol. Ecol. Resour.">
        <title>The genomes of chicory, endive, great burdock and yacon provide insights into Asteraceae palaeo-polyploidization history and plant inulin production.</title>
        <authorList>
            <person name="Fan W."/>
            <person name="Wang S."/>
            <person name="Wang H."/>
            <person name="Wang A."/>
            <person name="Jiang F."/>
            <person name="Liu H."/>
            <person name="Zhao H."/>
            <person name="Xu D."/>
            <person name="Zhang Y."/>
        </authorList>
    </citation>
    <scope>NUCLEOTIDE SEQUENCE [LARGE SCALE GENOMIC DNA]</scope>
    <source>
        <strain evidence="2">cv. Yunnan</strain>
    </source>
</reference>
<organism evidence="1 2">
    <name type="scientific">Smallanthus sonchifolius</name>
    <dbReference type="NCBI Taxonomy" id="185202"/>
    <lineage>
        <taxon>Eukaryota</taxon>
        <taxon>Viridiplantae</taxon>
        <taxon>Streptophyta</taxon>
        <taxon>Embryophyta</taxon>
        <taxon>Tracheophyta</taxon>
        <taxon>Spermatophyta</taxon>
        <taxon>Magnoliopsida</taxon>
        <taxon>eudicotyledons</taxon>
        <taxon>Gunneridae</taxon>
        <taxon>Pentapetalae</taxon>
        <taxon>asterids</taxon>
        <taxon>campanulids</taxon>
        <taxon>Asterales</taxon>
        <taxon>Asteraceae</taxon>
        <taxon>Asteroideae</taxon>
        <taxon>Heliantheae alliance</taxon>
        <taxon>Millerieae</taxon>
        <taxon>Smallanthus</taxon>
    </lineage>
</organism>
<comment type="caution">
    <text evidence="1">The sequence shown here is derived from an EMBL/GenBank/DDBJ whole genome shotgun (WGS) entry which is preliminary data.</text>
</comment>
<sequence length="128" mass="14241">MIKGITCLKSASDIVIENNEPFSLFEPSSDDFPPKSNIDKATRSRTQRSSRRSVTQASGSTAIKEENESETPTRFCNVTTLAGVYDTFIMEENQVELRSTILVFKIGAESETPHNSTKPLKSRVEQLP</sequence>
<proteinExistence type="predicted"/>
<reference evidence="1 2" key="2">
    <citation type="journal article" date="2022" name="Mol. Ecol. Resour.">
        <title>The genomes of chicory, endive, great burdock and yacon provide insights into Asteraceae paleo-polyploidization history and plant inulin production.</title>
        <authorList>
            <person name="Fan W."/>
            <person name="Wang S."/>
            <person name="Wang H."/>
            <person name="Wang A."/>
            <person name="Jiang F."/>
            <person name="Liu H."/>
            <person name="Zhao H."/>
            <person name="Xu D."/>
            <person name="Zhang Y."/>
        </authorList>
    </citation>
    <scope>NUCLEOTIDE SEQUENCE [LARGE SCALE GENOMIC DNA]</scope>
    <source>
        <strain evidence="2">cv. Yunnan</strain>
        <tissue evidence="1">Leaves</tissue>
    </source>
</reference>